<evidence type="ECO:0000313" key="4">
    <source>
        <dbReference type="Proteomes" id="UP000635477"/>
    </source>
</evidence>
<proteinExistence type="predicted"/>
<feature type="chain" id="PRO_5034739263" description="Hydrophobin" evidence="2">
    <location>
        <begin position="20"/>
        <end position="139"/>
    </location>
</feature>
<sequence>MHASTVLCGVFLFLQGAMASPLGEPGQVLEPRDVEPEMLESRNIERRSPGFGDIPWPTLPSKKKTGKGSDCATSGSNTQTNMCSNGSPYCCTSDGNGGHTCQNSKTCTQTVICCNNNNGYQICMGDIDFNMPITININL</sequence>
<evidence type="ECO:0000313" key="3">
    <source>
        <dbReference type="EMBL" id="KAF4980043.1"/>
    </source>
</evidence>
<gene>
    <name evidence="3" type="ORF">FZEAL_3905</name>
</gene>
<comment type="caution">
    <text evidence="3">The sequence shown here is derived from an EMBL/GenBank/DDBJ whole genome shotgun (WGS) entry which is preliminary data.</text>
</comment>
<name>A0A8H4UNQ3_9HYPO</name>
<evidence type="ECO:0000256" key="2">
    <source>
        <dbReference type="SAM" id="SignalP"/>
    </source>
</evidence>
<evidence type="ECO:0000256" key="1">
    <source>
        <dbReference type="SAM" id="MobiDB-lite"/>
    </source>
</evidence>
<reference evidence="3" key="2">
    <citation type="submission" date="2020-05" db="EMBL/GenBank/DDBJ databases">
        <authorList>
            <person name="Kim H.-S."/>
            <person name="Proctor R.H."/>
            <person name="Brown D.W."/>
        </authorList>
    </citation>
    <scope>NUCLEOTIDE SEQUENCE</scope>
    <source>
        <strain evidence="3">NRRL 22465</strain>
    </source>
</reference>
<dbReference type="EMBL" id="JABEYC010000260">
    <property type="protein sequence ID" value="KAF4980043.1"/>
    <property type="molecule type" value="Genomic_DNA"/>
</dbReference>
<dbReference type="OrthoDB" id="3557221at2759"/>
<feature type="region of interest" description="Disordered" evidence="1">
    <location>
        <begin position="39"/>
        <end position="76"/>
    </location>
</feature>
<keyword evidence="4" id="KW-1185">Reference proteome</keyword>
<organism evidence="3 4">
    <name type="scientific">Fusarium zealandicum</name>
    <dbReference type="NCBI Taxonomy" id="1053134"/>
    <lineage>
        <taxon>Eukaryota</taxon>
        <taxon>Fungi</taxon>
        <taxon>Dikarya</taxon>
        <taxon>Ascomycota</taxon>
        <taxon>Pezizomycotina</taxon>
        <taxon>Sordariomycetes</taxon>
        <taxon>Hypocreomycetidae</taxon>
        <taxon>Hypocreales</taxon>
        <taxon>Nectriaceae</taxon>
        <taxon>Fusarium</taxon>
        <taxon>Fusarium staphyleae species complex</taxon>
    </lineage>
</organism>
<evidence type="ECO:0008006" key="5">
    <source>
        <dbReference type="Google" id="ProtNLM"/>
    </source>
</evidence>
<accession>A0A8H4UNQ3</accession>
<keyword evidence="2" id="KW-0732">Signal</keyword>
<protein>
    <recommendedName>
        <fullName evidence="5">Hydrophobin</fullName>
    </recommendedName>
</protein>
<feature type="signal peptide" evidence="2">
    <location>
        <begin position="1"/>
        <end position="19"/>
    </location>
</feature>
<dbReference type="Proteomes" id="UP000635477">
    <property type="component" value="Unassembled WGS sequence"/>
</dbReference>
<feature type="compositionally biased region" description="Basic and acidic residues" evidence="1">
    <location>
        <begin position="39"/>
        <end position="48"/>
    </location>
</feature>
<dbReference type="AlphaFoldDB" id="A0A8H4UNQ3"/>
<reference evidence="3" key="1">
    <citation type="journal article" date="2020" name="BMC Genomics">
        <title>Correction to: Identification and distribution of gene clusters required for synthesis of sphingolipid metabolism inhibitors in diverse species of the filamentous fungus Fusarium.</title>
        <authorList>
            <person name="Kim H.S."/>
            <person name="Lohmar J.M."/>
            <person name="Busman M."/>
            <person name="Brown D.W."/>
            <person name="Naumann T.A."/>
            <person name="Divon H.H."/>
            <person name="Lysoe E."/>
            <person name="Uhlig S."/>
            <person name="Proctor R.H."/>
        </authorList>
    </citation>
    <scope>NUCLEOTIDE SEQUENCE</scope>
    <source>
        <strain evidence="3">NRRL 22465</strain>
    </source>
</reference>